<evidence type="ECO:0000256" key="3">
    <source>
        <dbReference type="ARBA" id="ARBA00022448"/>
    </source>
</evidence>
<evidence type="ECO:0000256" key="9">
    <source>
        <dbReference type="ARBA" id="ARBA00023196"/>
    </source>
</evidence>
<evidence type="ECO:0000313" key="12">
    <source>
        <dbReference type="EMBL" id="VEL26494.1"/>
    </source>
</evidence>
<accession>A0A3S5BZT3</accession>
<dbReference type="FunFam" id="3.40.1380.10:FF:000003">
    <property type="entry name" value="ATP synthase subunit gamma"/>
    <property type="match status" value="1"/>
</dbReference>
<dbReference type="Proteomes" id="UP000784294">
    <property type="component" value="Unassembled WGS sequence"/>
</dbReference>
<reference evidence="12" key="1">
    <citation type="submission" date="2018-11" db="EMBL/GenBank/DDBJ databases">
        <authorList>
            <consortium name="Pathogen Informatics"/>
        </authorList>
    </citation>
    <scope>NUCLEOTIDE SEQUENCE</scope>
</reference>
<evidence type="ECO:0000256" key="5">
    <source>
        <dbReference type="ARBA" id="ARBA00022792"/>
    </source>
</evidence>
<dbReference type="AlphaFoldDB" id="A0A3S5BZT3"/>
<keyword evidence="8" id="KW-0472">Membrane</keyword>
<dbReference type="InterPro" id="IPR000131">
    <property type="entry name" value="ATP_synth_F1_gsu"/>
</dbReference>
<dbReference type="InterPro" id="IPR023632">
    <property type="entry name" value="ATP_synth_F1_gsu_CS"/>
</dbReference>
<dbReference type="InterPro" id="IPR035968">
    <property type="entry name" value="ATP_synth_F1_ATPase_gsu"/>
</dbReference>
<dbReference type="PIRSF" id="PIRSF039089">
    <property type="entry name" value="ATP_synthase_gamma"/>
    <property type="match status" value="1"/>
</dbReference>
<dbReference type="OrthoDB" id="239812at2759"/>
<evidence type="ECO:0000256" key="11">
    <source>
        <dbReference type="RuleBase" id="RU004001"/>
    </source>
</evidence>
<organism evidence="12 13">
    <name type="scientific">Protopolystoma xenopodis</name>
    <dbReference type="NCBI Taxonomy" id="117903"/>
    <lineage>
        <taxon>Eukaryota</taxon>
        <taxon>Metazoa</taxon>
        <taxon>Spiralia</taxon>
        <taxon>Lophotrochozoa</taxon>
        <taxon>Platyhelminthes</taxon>
        <taxon>Monogenea</taxon>
        <taxon>Polyopisthocotylea</taxon>
        <taxon>Polystomatidea</taxon>
        <taxon>Polystomatidae</taxon>
        <taxon>Protopolystoma</taxon>
    </lineage>
</organism>
<dbReference type="Pfam" id="PF00231">
    <property type="entry name" value="ATP-synt"/>
    <property type="match status" value="1"/>
</dbReference>
<evidence type="ECO:0000256" key="7">
    <source>
        <dbReference type="ARBA" id="ARBA00023128"/>
    </source>
</evidence>
<dbReference type="SUPFAM" id="SSF52943">
    <property type="entry name" value="ATP synthase (F1-ATPase), gamma subunit"/>
    <property type="match status" value="1"/>
</dbReference>
<name>A0A3S5BZT3_9PLAT</name>
<dbReference type="PRINTS" id="PR00126">
    <property type="entry name" value="ATPASEGAMMA"/>
</dbReference>
<keyword evidence="10 11" id="KW-0066">ATP synthesis</keyword>
<sequence length="273" mass="30007">MATLKDISVRLKSIKNIQKITASMKMVSAAKFAKAERDLRPAKAYGNGAKAFYQCAEIGEADKPLSGHLIIAVTSDRGLCGAAHSSVVKAIRECVRATPEVETTRLVLIGDKSRGMLVRQYGANVLFTFSEVGRKPPTFEDASFIAQSIMSSDFKFDKASLYFNVFKSVVSYSTTAQPLYGIDTISRSQKLSIYDEIDEEALRCYNEFLLTSFIYYALKEASCSEQSARMTAMDSATKNADEMTQKLTLAFNRTRQAAITKELTEIISGAAAV</sequence>
<keyword evidence="9 11" id="KW-0139">CF(1)</keyword>
<dbReference type="NCBIfam" id="TIGR01146">
    <property type="entry name" value="ATPsyn_F1gamma"/>
    <property type="match status" value="1"/>
</dbReference>
<dbReference type="GO" id="GO:0045259">
    <property type="term" value="C:proton-transporting ATP synthase complex"/>
    <property type="evidence" value="ECO:0007669"/>
    <property type="project" value="UniProtKB-KW"/>
</dbReference>
<dbReference type="EMBL" id="CAAALY010080660">
    <property type="protein sequence ID" value="VEL26494.1"/>
    <property type="molecule type" value="Genomic_DNA"/>
</dbReference>
<gene>
    <name evidence="12" type="ORF">PXEA_LOCUS19934</name>
</gene>
<comment type="subunit">
    <text evidence="11">F-type ATPases have 2 components, CF(1) - the catalytic core - and CF(0) - the membrane proton channel. CF(1) and CF(0) have multiple subunits.</text>
</comment>
<dbReference type="CDD" id="cd12151">
    <property type="entry name" value="F1-ATPase_gamma"/>
    <property type="match status" value="1"/>
</dbReference>
<dbReference type="GO" id="GO:0046933">
    <property type="term" value="F:proton-transporting ATP synthase activity, rotational mechanism"/>
    <property type="evidence" value="ECO:0007669"/>
    <property type="project" value="InterPro"/>
</dbReference>
<dbReference type="PROSITE" id="PS00153">
    <property type="entry name" value="ATPASE_GAMMA"/>
    <property type="match status" value="1"/>
</dbReference>
<evidence type="ECO:0000313" key="13">
    <source>
        <dbReference type="Proteomes" id="UP000784294"/>
    </source>
</evidence>
<evidence type="ECO:0000256" key="1">
    <source>
        <dbReference type="ARBA" id="ARBA00004637"/>
    </source>
</evidence>
<evidence type="ECO:0000256" key="2">
    <source>
        <dbReference type="ARBA" id="ARBA00007681"/>
    </source>
</evidence>
<dbReference type="PANTHER" id="PTHR11693:SF22">
    <property type="entry name" value="ATP SYNTHASE SUBUNIT GAMMA, MITOCHONDRIAL"/>
    <property type="match status" value="1"/>
</dbReference>
<evidence type="ECO:0000256" key="10">
    <source>
        <dbReference type="ARBA" id="ARBA00023310"/>
    </source>
</evidence>
<keyword evidence="4 11" id="KW-0375">Hydrogen ion transport</keyword>
<dbReference type="GO" id="GO:0005743">
    <property type="term" value="C:mitochondrial inner membrane"/>
    <property type="evidence" value="ECO:0007669"/>
    <property type="project" value="UniProtKB-SubCell"/>
</dbReference>
<comment type="similarity">
    <text evidence="2 11">Belongs to the ATPase gamma chain family.</text>
</comment>
<protein>
    <recommendedName>
        <fullName evidence="11">ATP synthase subunit gamma</fullName>
    </recommendedName>
</protein>
<keyword evidence="6 11" id="KW-0406">Ion transport</keyword>
<keyword evidence="13" id="KW-1185">Reference proteome</keyword>
<dbReference type="Gene3D" id="3.40.1380.10">
    <property type="match status" value="1"/>
</dbReference>
<keyword evidence="5" id="KW-0999">Mitochondrion inner membrane</keyword>
<evidence type="ECO:0000256" key="4">
    <source>
        <dbReference type="ARBA" id="ARBA00022781"/>
    </source>
</evidence>
<evidence type="ECO:0000256" key="6">
    <source>
        <dbReference type="ARBA" id="ARBA00023065"/>
    </source>
</evidence>
<keyword evidence="7" id="KW-0496">Mitochondrion</keyword>
<proteinExistence type="inferred from homology"/>
<evidence type="ECO:0000256" key="8">
    <source>
        <dbReference type="ARBA" id="ARBA00023136"/>
    </source>
</evidence>
<keyword evidence="3 11" id="KW-0813">Transport</keyword>
<comment type="subcellular location">
    <subcellularLocation>
        <location evidence="1">Mitochondrion inner membrane</location>
        <topology evidence="1">Peripheral membrane protein</topology>
    </subcellularLocation>
</comment>
<dbReference type="PANTHER" id="PTHR11693">
    <property type="entry name" value="ATP SYNTHASE GAMMA CHAIN"/>
    <property type="match status" value="1"/>
</dbReference>
<comment type="caution">
    <text evidence="12">The sequence shown here is derived from an EMBL/GenBank/DDBJ whole genome shotgun (WGS) entry which is preliminary data.</text>
</comment>
<dbReference type="Gene3D" id="1.10.287.80">
    <property type="entry name" value="ATP synthase, gamma subunit, helix hairpin domain"/>
    <property type="match status" value="1"/>
</dbReference>